<accession>A0A8S9MWN2</accession>
<dbReference type="Proteomes" id="UP000712600">
    <property type="component" value="Unassembled WGS sequence"/>
</dbReference>
<dbReference type="EMBL" id="QGKX02002183">
    <property type="protein sequence ID" value="KAF3484990.1"/>
    <property type="molecule type" value="Genomic_DNA"/>
</dbReference>
<dbReference type="AlphaFoldDB" id="A0A8S9MWN2"/>
<comment type="caution">
    <text evidence="1">The sequence shown here is derived from an EMBL/GenBank/DDBJ whole genome shotgun (WGS) entry which is preliminary data.</text>
</comment>
<evidence type="ECO:0000313" key="1">
    <source>
        <dbReference type="EMBL" id="KAF3484990.1"/>
    </source>
</evidence>
<protein>
    <submittedName>
        <fullName evidence="1">Uncharacterized protein</fullName>
    </submittedName>
</protein>
<name>A0A8S9MWN2_BRACR</name>
<evidence type="ECO:0000313" key="2">
    <source>
        <dbReference type="Proteomes" id="UP000712600"/>
    </source>
</evidence>
<reference evidence="1" key="1">
    <citation type="submission" date="2019-12" db="EMBL/GenBank/DDBJ databases">
        <title>Genome sequencing and annotation of Brassica cretica.</title>
        <authorList>
            <person name="Studholme D.J."/>
            <person name="Sarris P."/>
        </authorList>
    </citation>
    <scope>NUCLEOTIDE SEQUENCE</scope>
    <source>
        <strain evidence="1">PFS-109/04</strain>
        <tissue evidence="1">Leaf</tissue>
    </source>
</reference>
<organism evidence="1 2">
    <name type="scientific">Brassica cretica</name>
    <name type="common">Mustard</name>
    <dbReference type="NCBI Taxonomy" id="69181"/>
    <lineage>
        <taxon>Eukaryota</taxon>
        <taxon>Viridiplantae</taxon>
        <taxon>Streptophyta</taxon>
        <taxon>Embryophyta</taxon>
        <taxon>Tracheophyta</taxon>
        <taxon>Spermatophyta</taxon>
        <taxon>Magnoliopsida</taxon>
        <taxon>eudicotyledons</taxon>
        <taxon>Gunneridae</taxon>
        <taxon>Pentapetalae</taxon>
        <taxon>rosids</taxon>
        <taxon>malvids</taxon>
        <taxon>Brassicales</taxon>
        <taxon>Brassicaceae</taxon>
        <taxon>Brassiceae</taxon>
        <taxon>Brassica</taxon>
    </lineage>
</organism>
<proteinExistence type="predicted"/>
<gene>
    <name evidence="1" type="ORF">F2Q69_00054346</name>
</gene>
<sequence>MMQGFSDKYLELQAYSESLFTCSCIASMWFGISCASSGMDVVSIDATKFLSIVVGVALSIDLECAPSIDAAIWC</sequence>